<comment type="caution">
    <text evidence="1">The sequence shown here is derived from an EMBL/GenBank/DDBJ whole genome shotgun (WGS) entry which is preliminary data.</text>
</comment>
<dbReference type="EMBL" id="LAZR01009547">
    <property type="protein sequence ID" value="KKM71974.1"/>
    <property type="molecule type" value="Genomic_DNA"/>
</dbReference>
<proteinExistence type="predicted"/>
<reference evidence="1" key="1">
    <citation type="journal article" date="2015" name="Nature">
        <title>Complex archaea that bridge the gap between prokaryotes and eukaryotes.</title>
        <authorList>
            <person name="Spang A."/>
            <person name="Saw J.H."/>
            <person name="Jorgensen S.L."/>
            <person name="Zaremba-Niedzwiedzka K."/>
            <person name="Martijn J."/>
            <person name="Lind A.E."/>
            <person name="van Eijk R."/>
            <person name="Schleper C."/>
            <person name="Guy L."/>
            <person name="Ettema T.J."/>
        </authorList>
    </citation>
    <scope>NUCLEOTIDE SEQUENCE</scope>
</reference>
<accession>A0A0F9JQ36</accession>
<feature type="non-terminal residue" evidence="1">
    <location>
        <position position="35"/>
    </location>
</feature>
<sequence length="35" mass="3991">MKRLQTFLFLFLFAFAGFGQNVLTYGGKVLRGYDA</sequence>
<protein>
    <submittedName>
        <fullName evidence="1">Uncharacterized protein</fullName>
    </submittedName>
</protein>
<evidence type="ECO:0000313" key="1">
    <source>
        <dbReference type="EMBL" id="KKM71974.1"/>
    </source>
</evidence>
<name>A0A0F9JQ36_9ZZZZ</name>
<organism evidence="1">
    <name type="scientific">marine sediment metagenome</name>
    <dbReference type="NCBI Taxonomy" id="412755"/>
    <lineage>
        <taxon>unclassified sequences</taxon>
        <taxon>metagenomes</taxon>
        <taxon>ecological metagenomes</taxon>
    </lineage>
</organism>
<gene>
    <name evidence="1" type="ORF">LCGC14_1425240</name>
</gene>
<dbReference type="AlphaFoldDB" id="A0A0F9JQ36"/>